<feature type="domain" description="SWIM-type" evidence="3">
    <location>
        <begin position="58"/>
        <end position="95"/>
    </location>
</feature>
<sequence length="1064" mass="122249">MLYLLTAETLPVDQLLNTTQPTIVKQGRTLYEKGLVKVVHNEPTHAIISVEETPGAPTQCTVRLSGNQVTVTCTCRYSYAWGLCQHRVAALLQLRDHLRQHPPSLWRAVLNQAIQPKHRRTSSSVTNSGAAVIFSLQQRNSIWSIVPYTIAGKYLPLDHQGAPDVLAEAIEKHNLYPHIKHLRNQISPDLYQGMPIEVVNAANTAISSGSGYGYWYTNHKALTAVFGMLSKGLLFFGDEQDPIQDRIRVMPQTGRIEMQLDRSGEDLMVHFRITMGEEHIELRPGHVEIIERDPLWMWIEDRLIQVADIPVAAETLINYPRLRIPGQDQTEFIEQYLLPLAESIPVRGDVLQWQEVVAHPERRIYLSERDRQLVAELRFGYAEHELPYEKHLPAAATRRIPDTTMLARIARQPDLEQQTWQEMSSFGLKRSDPPHEFVLRRNLQPIDFLVREVPKLIEAGFSIYGEDGLTVARVNRHKPSISFRVSSGIDWFDVEAVIRFGDQEVAMKDLRRAIRKREKYIKLADGSVGAIPEDWIERYRHMFAMAEEHEGGLRLSEHHVGLIDQVLADADRVQADAEFQARRDRLHNFEQIEPQSLPQHFTGTLRPYQKAAYDWLHFLYTYGFGGCLADDMGMGKTVVTLAFLQSLRERQPDRPANLIVMPRSLLFNWEREAGQFAPNLRVYVHAEQSRSKDPSEFAKYDLVLTTYGILLRDIDLLRQYHFDCAILDESQAIKNPLGETSRVARTINAERRFALTGTPVENSALELWSQFAFLNPGLLGNLDYYREEFVNPIERKQDGDSALFLRKMVYPFILRRTKEQVALDLPPRSEELLVVEMEPAQRKLYNKTRDHYRSLLLGMIEQEGIDDARMKILEGLLRLRQICNHPRLMDEKFRGTSGKFELLLETLETLQAEGHKALIFSQFVQMLTIIREALDARKIPYAYLDGSTRKRQEVVDTFQNDPDLPFFLISLKAGGVGLNLTAADYVIHVDPWWNPAIEMQATDRTHRIGQTRPVFVYKLITRETVEEKILLLQEQKRALVEQLIATEGSVFKSLTREDVAVLFT</sequence>
<dbReference type="OrthoDB" id="9814088at2"/>
<name>E1IFD6_9CHLR</name>
<keyword evidence="1" id="KW-0378">Hydrolase</keyword>
<keyword evidence="7" id="KW-1185">Reference proteome</keyword>
<dbReference type="InterPro" id="IPR007527">
    <property type="entry name" value="Znf_SWIM"/>
</dbReference>
<comment type="caution">
    <text evidence="6">The sequence shown here is derived from an EMBL/GenBank/DDBJ whole genome shotgun (WGS) entry which is preliminary data.</text>
</comment>
<accession>E1IFD6</accession>
<dbReference type="InterPro" id="IPR013663">
    <property type="entry name" value="Helicase_SWF/SNF/SWI_bac"/>
</dbReference>
<dbReference type="InterPro" id="IPR000330">
    <property type="entry name" value="SNF2_N"/>
</dbReference>
<dbReference type="AlphaFoldDB" id="E1IFD6"/>
<dbReference type="STRING" id="765420.OSCT_2037"/>
<evidence type="ECO:0000256" key="2">
    <source>
        <dbReference type="PROSITE-ProRule" id="PRU00325"/>
    </source>
</evidence>
<dbReference type="HOGENOM" id="CLU_000315_21_0_0"/>
<dbReference type="CDD" id="cd18012">
    <property type="entry name" value="DEXQc_arch_SWI2_SNF2"/>
    <property type="match status" value="1"/>
</dbReference>
<dbReference type="InterPro" id="IPR014001">
    <property type="entry name" value="Helicase_ATP-bd"/>
</dbReference>
<keyword evidence="6" id="KW-0808">Transferase</keyword>
<dbReference type="PROSITE" id="PS51194">
    <property type="entry name" value="HELICASE_CTER"/>
    <property type="match status" value="1"/>
</dbReference>
<dbReference type="EMBL" id="ADVR01000090">
    <property type="protein sequence ID" value="EFO80106.1"/>
    <property type="molecule type" value="Genomic_DNA"/>
</dbReference>
<dbReference type="SUPFAM" id="SSF52540">
    <property type="entry name" value="P-loop containing nucleoside triphosphate hydrolases"/>
    <property type="match status" value="2"/>
</dbReference>
<dbReference type="SMART" id="SM00487">
    <property type="entry name" value="DEXDc"/>
    <property type="match status" value="1"/>
</dbReference>
<dbReference type="InterPro" id="IPR001650">
    <property type="entry name" value="Helicase_C-like"/>
</dbReference>
<dbReference type="Pfam" id="PF00176">
    <property type="entry name" value="SNF2-rel_dom"/>
    <property type="match status" value="1"/>
</dbReference>
<dbReference type="InterPro" id="IPR038718">
    <property type="entry name" value="SNF2-like_sf"/>
</dbReference>
<keyword evidence="2" id="KW-0862">Zinc</keyword>
<protein>
    <submittedName>
        <fullName evidence="6">Non-specific serine/threonine protein kinase</fullName>
    </submittedName>
</protein>
<dbReference type="SMART" id="SM00490">
    <property type="entry name" value="HELICc"/>
    <property type="match status" value="1"/>
</dbReference>
<dbReference type="InterPro" id="IPR027417">
    <property type="entry name" value="P-loop_NTPase"/>
</dbReference>
<evidence type="ECO:0000259" key="5">
    <source>
        <dbReference type="PROSITE" id="PS51194"/>
    </source>
</evidence>
<evidence type="ECO:0000256" key="1">
    <source>
        <dbReference type="ARBA" id="ARBA00022801"/>
    </source>
</evidence>
<dbReference type="GO" id="GO:0004674">
    <property type="term" value="F:protein serine/threonine kinase activity"/>
    <property type="evidence" value="ECO:0007669"/>
    <property type="project" value="UniProtKB-KW"/>
</dbReference>
<organism evidence="6 7">
    <name type="scientific">Oscillochloris trichoides DG-6</name>
    <dbReference type="NCBI Taxonomy" id="765420"/>
    <lineage>
        <taxon>Bacteria</taxon>
        <taxon>Bacillati</taxon>
        <taxon>Chloroflexota</taxon>
        <taxon>Chloroflexia</taxon>
        <taxon>Chloroflexales</taxon>
        <taxon>Chloroflexineae</taxon>
        <taxon>Oscillochloridaceae</taxon>
        <taxon>Oscillochloris</taxon>
    </lineage>
</organism>
<feature type="domain" description="Helicase C-terminal" evidence="5">
    <location>
        <begin position="902"/>
        <end position="1051"/>
    </location>
</feature>
<evidence type="ECO:0000313" key="7">
    <source>
        <dbReference type="Proteomes" id="UP000054010"/>
    </source>
</evidence>
<dbReference type="Gene3D" id="3.40.50.10810">
    <property type="entry name" value="Tandem AAA-ATPase domain"/>
    <property type="match status" value="1"/>
</dbReference>
<dbReference type="GO" id="GO:0016787">
    <property type="term" value="F:hydrolase activity"/>
    <property type="evidence" value="ECO:0007669"/>
    <property type="project" value="UniProtKB-KW"/>
</dbReference>
<dbReference type="GO" id="GO:0008270">
    <property type="term" value="F:zinc ion binding"/>
    <property type="evidence" value="ECO:0007669"/>
    <property type="project" value="UniProtKB-KW"/>
</dbReference>
<keyword evidence="6" id="KW-0418">Kinase</keyword>
<dbReference type="Pfam" id="PF00271">
    <property type="entry name" value="Helicase_C"/>
    <property type="match status" value="1"/>
</dbReference>
<dbReference type="Gene3D" id="3.40.50.300">
    <property type="entry name" value="P-loop containing nucleotide triphosphate hydrolases"/>
    <property type="match status" value="1"/>
</dbReference>
<keyword evidence="2" id="KW-0479">Metal-binding</keyword>
<dbReference type="PROSITE" id="PS51192">
    <property type="entry name" value="HELICASE_ATP_BIND_1"/>
    <property type="match status" value="1"/>
</dbReference>
<proteinExistence type="predicted"/>
<dbReference type="Pfam" id="PF08455">
    <property type="entry name" value="SNF2_assoc"/>
    <property type="match status" value="1"/>
</dbReference>
<dbReference type="Proteomes" id="UP000054010">
    <property type="component" value="Unassembled WGS sequence"/>
</dbReference>
<dbReference type="CDD" id="cd18793">
    <property type="entry name" value="SF2_C_SNF"/>
    <property type="match status" value="1"/>
</dbReference>
<dbReference type="GO" id="GO:0005524">
    <property type="term" value="F:ATP binding"/>
    <property type="evidence" value="ECO:0007669"/>
    <property type="project" value="InterPro"/>
</dbReference>
<evidence type="ECO:0000259" key="4">
    <source>
        <dbReference type="PROSITE" id="PS51192"/>
    </source>
</evidence>
<reference evidence="6 7" key="1">
    <citation type="journal article" date="2011" name="J. Bacteriol.">
        <title>Draft genome sequence of the anoxygenic filamentous phototrophic bacterium Oscillochloris trichoides subsp. DG-6.</title>
        <authorList>
            <person name="Kuznetsov B.B."/>
            <person name="Ivanovsky R.N."/>
            <person name="Keppen O.I."/>
            <person name="Sukhacheva M.V."/>
            <person name="Bumazhkin B.K."/>
            <person name="Patutina E.O."/>
            <person name="Beletsky A.V."/>
            <person name="Mardanov A.V."/>
            <person name="Baslerov R.V."/>
            <person name="Panteleeva A.N."/>
            <person name="Kolganova T.V."/>
            <person name="Ravin N.V."/>
            <person name="Skryabin K.G."/>
        </authorList>
    </citation>
    <scope>NUCLEOTIDE SEQUENCE [LARGE SCALE GENOMIC DNA]</scope>
    <source>
        <strain evidence="6 7">DG-6</strain>
    </source>
</reference>
<dbReference type="InterPro" id="IPR049730">
    <property type="entry name" value="SNF2/RAD54-like_C"/>
</dbReference>
<keyword evidence="2" id="KW-0863">Zinc-finger</keyword>
<feature type="domain" description="Helicase ATP-binding" evidence="4">
    <location>
        <begin position="617"/>
        <end position="777"/>
    </location>
</feature>
<evidence type="ECO:0000313" key="6">
    <source>
        <dbReference type="EMBL" id="EFO80106.1"/>
    </source>
</evidence>
<dbReference type="PANTHER" id="PTHR10799">
    <property type="entry name" value="SNF2/RAD54 HELICASE FAMILY"/>
    <property type="match status" value="1"/>
</dbReference>
<dbReference type="eggNOG" id="COG0553">
    <property type="taxonomic scope" value="Bacteria"/>
</dbReference>
<dbReference type="PROSITE" id="PS50966">
    <property type="entry name" value="ZF_SWIM"/>
    <property type="match status" value="1"/>
</dbReference>
<gene>
    <name evidence="6" type="ORF">OSCT_2037</name>
</gene>
<keyword evidence="6" id="KW-0723">Serine/threonine-protein kinase</keyword>
<evidence type="ECO:0000259" key="3">
    <source>
        <dbReference type="PROSITE" id="PS50966"/>
    </source>
</evidence>